<evidence type="ECO:0000256" key="2">
    <source>
        <dbReference type="ARBA" id="ARBA00023274"/>
    </source>
</evidence>
<reference evidence="4" key="1">
    <citation type="journal article" date="2020" name="J. Eukaryot. Microbiol.">
        <title>De novo Sequencing, Assembly and Annotation of the Transcriptome for the Free-Living Testate Amoeba Arcella intermedia.</title>
        <authorList>
            <person name="Ribeiro G.M."/>
            <person name="Porfirio-Sousa A.L."/>
            <person name="Maurer-Alcala X.X."/>
            <person name="Katz L.A."/>
            <person name="Lahr D.J.G."/>
        </authorList>
    </citation>
    <scope>NUCLEOTIDE SEQUENCE</scope>
</reference>
<proteinExistence type="predicted"/>
<evidence type="ECO:0000313" key="4">
    <source>
        <dbReference type="EMBL" id="NDV40467.1"/>
    </source>
</evidence>
<feature type="compositionally biased region" description="Basic residues" evidence="3">
    <location>
        <begin position="30"/>
        <end position="41"/>
    </location>
</feature>
<dbReference type="GO" id="GO:0006412">
    <property type="term" value="P:translation"/>
    <property type="evidence" value="ECO:0007669"/>
    <property type="project" value="InterPro"/>
</dbReference>
<sequence>MGKLGGPLVKTGKVRSQTPKVSKEEEKPKKLTGRAKRRKKYNTTLSSNNPQNFSVNSQNNQQKRRLLKEQQIKDTKSKQPHRAHLKGIHAPQDQHKSNQQ</sequence>
<feature type="compositionally biased region" description="Basic residues" evidence="3">
    <location>
        <begin position="78"/>
        <end position="87"/>
    </location>
</feature>
<feature type="region of interest" description="Disordered" evidence="3">
    <location>
        <begin position="1"/>
        <end position="100"/>
    </location>
</feature>
<feature type="compositionally biased region" description="Low complexity" evidence="3">
    <location>
        <begin position="46"/>
        <end position="61"/>
    </location>
</feature>
<dbReference type="GO" id="GO:0003735">
    <property type="term" value="F:structural constituent of ribosome"/>
    <property type="evidence" value="ECO:0007669"/>
    <property type="project" value="InterPro"/>
</dbReference>
<dbReference type="EMBL" id="GIBP01011498">
    <property type="protein sequence ID" value="NDV40467.1"/>
    <property type="molecule type" value="Transcribed_RNA"/>
</dbReference>
<feature type="compositionally biased region" description="Basic and acidic residues" evidence="3">
    <location>
        <begin position="67"/>
        <end position="77"/>
    </location>
</feature>
<accession>A0A6B2LU43</accession>
<dbReference type="InterPro" id="IPR006846">
    <property type="entry name" value="Ribosomal_eS30"/>
</dbReference>
<evidence type="ECO:0000256" key="1">
    <source>
        <dbReference type="ARBA" id="ARBA00022980"/>
    </source>
</evidence>
<dbReference type="GO" id="GO:0005840">
    <property type="term" value="C:ribosome"/>
    <property type="evidence" value="ECO:0007669"/>
    <property type="project" value="UniProtKB-KW"/>
</dbReference>
<dbReference type="AlphaFoldDB" id="A0A6B2LU43"/>
<keyword evidence="1" id="KW-0689">Ribosomal protein</keyword>
<name>A0A6B2LU43_9EUKA</name>
<dbReference type="GO" id="GO:1990904">
    <property type="term" value="C:ribonucleoprotein complex"/>
    <property type="evidence" value="ECO:0007669"/>
    <property type="project" value="UniProtKB-KW"/>
</dbReference>
<dbReference type="Pfam" id="PF04758">
    <property type="entry name" value="Ribosomal_S30"/>
    <property type="match status" value="1"/>
</dbReference>
<evidence type="ECO:0000256" key="3">
    <source>
        <dbReference type="SAM" id="MobiDB-lite"/>
    </source>
</evidence>
<protein>
    <submittedName>
        <fullName evidence="4">Uncharacterized protein</fullName>
    </submittedName>
</protein>
<keyword evidence="2" id="KW-0687">Ribonucleoprotein</keyword>
<organism evidence="4">
    <name type="scientific">Arcella intermedia</name>
    <dbReference type="NCBI Taxonomy" id="1963864"/>
    <lineage>
        <taxon>Eukaryota</taxon>
        <taxon>Amoebozoa</taxon>
        <taxon>Tubulinea</taxon>
        <taxon>Elardia</taxon>
        <taxon>Arcellinida</taxon>
        <taxon>Sphaerothecina</taxon>
        <taxon>Arcellidae</taxon>
        <taxon>Arcella</taxon>
    </lineage>
</organism>